<dbReference type="Proteomes" id="UP000009309">
    <property type="component" value="Unassembled WGS sequence"/>
</dbReference>
<feature type="domain" description="Phytase-like" evidence="2">
    <location>
        <begin position="64"/>
        <end position="409"/>
    </location>
</feature>
<dbReference type="PANTHER" id="PTHR37957">
    <property type="entry name" value="BLR7070 PROTEIN"/>
    <property type="match status" value="1"/>
</dbReference>
<dbReference type="RefSeq" id="WP_009284765.1">
    <property type="nucleotide sequence ID" value="NZ_CAIT01000009.1"/>
</dbReference>
<accession>I2GQM2</accession>
<dbReference type="eggNOG" id="COG4222">
    <property type="taxonomic scope" value="Bacteria"/>
</dbReference>
<dbReference type="OrthoDB" id="9803927at2"/>
<dbReference type="PROSITE" id="PS51257">
    <property type="entry name" value="PROKAR_LIPOPROTEIN"/>
    <property type="match status" value="1"/>
</dbReference>
<organism evidence="3 4">
    <name type="scientific">Fibrisoma limi BUZ 3</name>
    <dbReference type="NCBI Taxonomy" id="1185876"/>
    <lineage>
        <taxon>Bacteria</taxon>
        <taxon>Pseudomonadati</taxon>
        <taxon>Bacteroidota</taxon>
        <taxon>Cytophagia</taxon>
        <taxon>Cytophagales</taxon>
        <taxon>Spirosomataceae</taxon>
        <taxon>Fibrisoma</taxon>
    </lineage>
</organism>
<name>I2GQM2_9BACT</name>
<protein>
    <recommendedName>
        <fullName evidence="2">Phytase-like domain-containing protein</fullName>
    </recommendedName>
</protein>
<dbReference type="AlphaFoldDB" id="I2GQM2"/>
<evidence type="ECO:0000256" key="1">
    <source>
        <dbReference type="SAM" id="SignalP"/>
    </source>
</evidence>
<dbReference type="EMBL" id="CAIT01000009">
    <property type="protein sequence ID" value="CCH56200.1"/>
    <property type="molecule type" value="Genomic_DNA"/>
</dbReference>
<dbReference type="PANTHER" id="PTHR37957:SF1">
    <property type="entry name" value="PHYTASE-LIKE DOMAIN-CONTAINING PROTEIN"/>
    <property type="match status" value="1"/>
</dbReference>
<dbReference type="SUPFAM" id="SSF63829">
    <property type="entry name" value="Calcium-dependent phosphotriesterase"/>
    <property type="match status" value="1"/>
</dbReference>
<evidence type="ECO:0000313" key="4">
    <source>
        <dbReference type="Proteomes" id="UP000009309"/>
    </source>
</evidence>
<feature type="chain" id="PRO_5003659808" description="Phytase-like domain-containing protein" evidence="1">
    <location>
        <begin position="23"/>
        <end position="442"/>
    </location>
</feature>
<dbReference type="STRING" id="1185876.BN8_05520"/>
<keyword evidence="1" id="KW-0732">Signal</keyword>
<evidence type="ECO:0000313" key="3">
    <source>
        <dbReference type="EMBL" id="CCH56200.1"/>
    </source>
</evidence>
<keyword evidence="4" id="KW-1185">Reference proteome</keyword>
<feature type="signal peptide" evidence="1">
    <location>
        <begin position="1"/>
        <end position="22"/>
    </location>
</feature>
<gene>
    <name evidence="3" type="ORF">BN8_05520</name>
</gene>
<dbReference type="Pfam" id="PF13449">
    <property type="entry name" value="Phytase-like"/>
    <property type="match status" value="1"/>
</dbReference>
<dbReference type="InterPro" id="IPR027372">
    <property type="entry name" value="Phytase-like_dom"/>
</dbReference>
<comment type="caution">
    <text evidence="3">The sequence shown here is derived from an EMBL/GenBank/DDBJ whole genome shotgun (WGS) entry which is preliminary data.</text>
</comment>
<evidence type="ECO:0000259" key="2">
    <source>
        <dbReference type="Pfam" id="PF13449"/>
    </source>
</evidence>
<reference evidence="3 4" key="1">
    <citation type="journal article" date="2012" name="J. Bacteriol.">
        <title>Genome Sequence of the Filamentous Bacterium Fibrisoma limi BUZ 3T.</title>
        <authorList>
            <person name="Filippini M."/>
            <person name="Qi W."/>
            <person name="Jaenicke S."/>
            <person name="Goesmann A."/>
            <person name="Smits T.H."/>
            <person name="Bagheri H.C."/>
        </authorList>
    </citation>
    <scope>NUCLEOTIDE SEQUENCE [LARGE SCALE GENOMIC DNA]</scope>
    <source>
        <strain evidence="4">BUZ 3T</strain>
    </source>
</reference>
<proteinExistence type="predicted"/>
<sequence>MSKSFTSLTALVSITTAVSLLAVGCNDHRFPTPPGYPALTDAVNPGTFLPTVLATVNGVNVYNGGFGSAIVAEPNDPAVFYMLTDRGPNIDGPAGTSNIKIFARPDFAPQIGKFRVGTDGKMVLEQIIELKNSVGGKLNGLPNPANQGSTGETALDLSNNTIPPSVDGIDCEGMALAPDGTFWLSDEYGPHLVHLDATGRTIERISPFNNGTGGRQIPSVFATRRANRGMEGLTITPDGKTLVGIMQFPLYNPSAAAISGSLVTRILTFDIATGATKQYVYLIERANLQANSEITAITNTTFIVLERDGEFGSDANKSTLFKRVYKIDLTGATDISDPANGANGKLYGGKTVEELKTLANLQTNGITPVSKQLVLDLATDVTPVYPHDKAEGIALIGAQTLAISNDDDFGILGTGTYIQKLLANGTVDRNRVYFITLKQPLK</sequence>